<comment type="caution">
    <text evidence="13">The sequence shown here is derived from an EMBL/GenBank/DDBJ whole genome shotgun (WGS) entry which is preliminary data.</text>
</comment>
<feature type="binding site" evidence="9">
    <location>
        <position position="132"/>
    </location>
    <ligand>
        <name>NADPH</name>
        <dbReference type="ChEBI" id="CHEBI:57783"/>
    </ligand>
</feature>
<evidence type="ECO:0000259" key="11">
    <source>
        <dbReference type="Pfam" id="PF08436"/>
    </source>
</evidence>
<dbReference type="InterPro" id="IPR013644">
    <property type="entry name" value="DXP_reductoisomerase_C"/>
</dbReference>
<feature type="binding site" evidence="9">
    <location>
        <position position="219"/>
    </location>
    <ligand>
        <name>NADPH</name>
        <dbReference type="ChEBI" id="CHEBI:57783"/>
    </ligand>
</feature>
<keyword evidence="13" id="KW-0413">Isomerase</keyword>
<feature type="binding site" evidence="9">
    <location>
        <position position="157"/>
    </location>
    <ligand>
        <name>1-deoxy-D-xylulose 5-phosphate</name>
        <dbReference type="ChEBI" id="CHEBI:57792"/>
    </ligand>
</feature>
<dbReference type="Pfam" id="PF13288">
    <property type="entry name" value="DXPR_C"/>
    <property type="match status" value="1"/>
</dbReference>
<dbReference type="NCBIfam" id="TIGR00243">
    <property type="entry name" value="Dxr"/>
    <property type="match status" value="1"/>
</dbReference>
<feature type="binding site" evidence="9">
    <location>
        <position position="213"/>
    </location>
    <ligand>
        <name>1-deoxy-D-xylulose 5-phosphate</name>
        <dbReference type="ChEBI" id="CHEBI:57792"/>
    </ligand>
</feature>
<gene>
    <name evidence="9" type="primary">dxr</name>
    <name evidence="13" type="ORF">COA71_11060</name>
</gene>
<feature type="binding site" evidence="9">
    <location>
        <position position="158"/>
    </location>
    <ligand>
        <name>1-deoxy-D-xylulose 5-phosphate</name>
        <dbReference type="ChEBI" id="CHEBI:57792"/>
    </ligand>
</feature>
<dbReference type="SUPFAM" id="SSF51735">
    <property type="entry name" value="NAD(P)-binding Rossmann-fold domains"/>
    <property type="match status" value="1"/>
</dbReference>
<feature type="binding site" evidence="9">
    <location>
        <position position="235"/>
    </location>
    <ligand>
        <name>1-deoxy-D-xylulose 5-phosphate</name>
        <dbReference type="ChEBI" id="CHEBI:57792"/>
    </ligand>
</feature>
<evidence type="ECO:0000256" key="2">
    <source>
        <dbReference type="ARBA" id="ARBA00006825"/>
    </source>
</evidence>
<evidence type="ECO:0000256" key="4">
    <source>
        <dbReference type="ARBA" id="ARBA00022857"/>
    </source>
</evidence>
<comment type="pathway">
    <text evidence="1 9">Isoprenoid biosynthesis; isopentenyl diphosphate biosynthesis via DXP pathway; isopentenyl diphosphate from 1-deoxy-D-xylulose 5-phosphate: step 1/6.</text>
</comment>
<dbReference type="NCBIfam" id="NF003938">
    <property type="entry name" value="PRK05447.1-1"/>
    <property type="match status" value="1"/>
</dbReference>
<feature type="binding site" evidence="9">
    <location>
        <position position="232"/>
    </location>
    <ligand>
        <name>1-deoxy-D-xylulose 5-phosphate</name>
        <dbReference type="ChEBI" id="CHEBI:57792"/>
    </ligand>
</feature>
<dbReference type="Proteomes" id="UP000228987">
    <property type="component" value="Unassembled WGS sequence"/>
</dbReference>
<keyword evidence="5 9" id="KW-0560">Oxidoreductase</keyword>
<evidence type="ECO:0000313" key="13">
    <source>
        <dbReference type="EMBL" id="PCJ40390.1"/>
    </source>
</evidence>
<comment type="function">
    <text evidence="9">Catalyzes the NADPH-dependent rearrangement and reduction of 1-deoxy-D-xylulose-5-phosphate (DXP) to 2-C-methyl-D-erythritol 4-phosphate (MEP).</text>
</comment>
<feature type="binding site" evidence="9">
    <location>
        <position position="18"/>
    </location>
    <ligand>
        <name>NADPH</name>
        <dbReference type="ChEBI" id="CHEBI:57783"/>
    </ligand>
</feature>
<dbReference type="Gene3D" id="3.40.50.720">
    <property type="entry name" value="NAD(P)-binding Rossmann-like Domain"/>
    <property type="match status" value="1"/>
</dbReference>
<dbReference type="InterPro" id="IPR026877">
    <property type="entry name" value="DXPR_C"/>
</dbReference>
<feature type="binding site" evidence="9">
    <location>
        <position position="17"/>
    </location>
    <ligand>
        <name>NADPH</name>
        <dbReference type="ChEBI" id="CHEBI:57783"/>
    </ligand>
</feature>
<feature type="binding site" evidence="9">
    <location>
        <position position="16"/>
    </location>
    <ligand>
        <name>NADPH</name>
        <dbReference type="ChEBI" id="CHEBI:57783"/>
    </ligand>
</feature>
<feature type="binding site" evidence="9">
    <location>
        <position position="231"/>
    </location>
    <ligand>
        <name>1-deoxy-D-xylulose 5-phosphate</name>
        <dbReference type="ChEBI" id="CHEBI:57792"/>
    </ligand>
</feature>
<protein>
    <recommendedName>
        <fullName evidence="9">1-deoxy-D-xylulose 5-phosphate reductoisomerase</fullName>
        <shortName evidence="9">DXP reductoisomerase</shortName>
        <ecNumber evidence="9">1.1.1.267</ecNumber>
    </recommendedName>
    <alternativeName>
        <fullName evidence="9">1-deoxyxylulose-5-phosphate reductoisomerase</fullName>
    </alternativeName>
    <alternativeName>
        <fullName evidence="9">2-C-methyl-D-erythritol 4-phosphate synthase</fullName>
    </alternativeName>
</protein>
<dbReference type="InterPro" id="IPR013512">
    <property type="entry name" value="DXP_reductoisomerase_N"/>
</dbReference>
<comment type="catalytic activity">
    <reaction evidence="8">
        <text>2-C-methyl-D-erythritol 4-phosphate + NADP(+) = 1-deoxy-D-xylulose 5-phosphate + NADPH + H(+)</text>
        <dbReference type="Rhea" id="RHEA:13717"/>
        <dbReference type="ChEBI" id="CHEBI:15378"/>
        <dbReference type="ChEBI" id="CHEBI:57783"/>
        <dbReference type="ChEBI" id="CHEBI:57792"/>
        <dbReference type="ChEBI" id="CHEBI:58262"/>
        <dbReference type="ChEBI" id="CHEBI:58349"/>
        <dbReference type="EC" id="1.1.1.267"/>
    </reaction>
    <physiologicalReaction direction="right-to-left" evidence="8">
        <dbReference type="Rhea" id="RHEA:13719"/>
    </physiologicalReaction>
</comment>
<feature type="binding site" evidence="9">
    <location>
        <position position="156"/>
    </location>
    <ligand>
        <name>Mn(2+)</name>
        <dbReference type="ChEBI" id="CHEBI:29035"/>
    </ligand>
</feature>
<keyword evidence="3 9" id="KW-0479">Metal-binding</keyword>
<proteinExistence type="inferred from homology"/>
<reference evidence="14" key="1">
    <citation type="submission" date="2017-08" db="EMBL/GenBank/DDBJ databases">
        <title>A dynamic microbial community with high functional redundancy inhabits the cold, oxic subseafloor aquifer.</title>
        <authorList>
            <person name="Tully B.J."/>
            <person name="Wheat C.G."/>
            <person name="Glazer B.T."/>
            <person name="Huber J.A."/>
        </authorList>
    </citation>
    <scope>NUCLEOTIDE SEQUENCE [LARGE SCALE GENOMIC DNA]</scope>
</reference>
<feature type="domain" description="1-deoxy-D-xylulose 5-phosphate reductoisomerase C-terminal" evidence="11">
    <location>
        <begin position="152"/>
        <end position="243"/>
    </location>
</feature>
<dbReference type="AlphaFoldDB" id="A0A2A5CAB9"/>
<dbReference type="EC" id="1.1.1.267" evidence="9"/>
<dbReference type="SUPFAM" id="SSF55347">
    <property type="entry name" value="Glyceraldehyde-3-phosphate dehydrogenase-like, C-terminal domain"/>
    <property type="match status" value="1"/>
</dbReference>
<evidence type="ECO:0000256" key="5">
    <source>
        <dbReference type="ARBA" id="ARBA00023002"/>
    </source>
</evidence>
<dbReference type="GO" id="GO:0030604">
    <property type="term" value="F:1-deoxy-D-xylulose-5-phosphate reductoisomerase activity"/>
    <property type="evidence" value="ECO:0007669"/>
    <property type="project" value="UniProtKB-UniRule"/>
</dbReference>
<dbReference type="PIRSF" id="PIRSF006205">
    <property type="entry name" value="Dxp_reductismrs"/>
    <property type="match status" value="1"/>
</dbReference>
<evidence type="ECO:0000256" key="9">
    <source>
        <dbReference type="HAMAP-Rule" id="MF_00183"/>
    </source>
</evidence>
<accession>A0A2A5CAB9</accession>
<feature type="domain" description="1-deoxy-D-xylulose 5-phosphate reductoisomerase N-terminal" evidence="10">
    <location>
        <begin position="10"/>
        <end position="138"/>
    </location>
</feature>
<feature type="binding site" evidence="9">
    <location>
        <position position="130"/>
    </location>
    <ligand>
        <name>NADPH</name>
        <dbReference type="ChEBI" id="CHEBI:57783"/>
    </ligand>
</feature>
<evidence type="ECO:0000259" key="10">
    <source>
        <dbReference type="Pfam" id="PF02670"/>
    </source>
</evidence>
<evidence type="ECO:0000256" key="3">
    <source>
        <dbReference type="ARBA" id="ARBA00022723"/>
    </source>
</evidence>
<dbReference type="PANTHER" id="PTHR30525">
    <property type="entry name" value="1-DEOXY-D-XYLULOSE 5-PHOSPHATE REDUCTOISOMERASE"/>
    <property type="match status" value="1"/>
</dbReference>
<dbReference type="PANTHER" id="PTHR30525:SF0">
    <property type="entry name" value="1-DEOXY-D-XYLULOSE 5-PHOSPHATE REDUCTOISOMERASE, CHLOROPLASTIC"/>
    <property type="match status" value="1"/>
</dbReference>
<keyword evidence="4 9" id="KW-0521">NADP</keyword>
<keyword evidence="7 9" id="KW-0414">Isoprene biosynthesis</keyword>
<name>A0A2A5CAB9_9GAMM</name>
<organism evidence="13 14">
    <name type="scientific">SAR86 cluster bacterium</name>
    <dbReference type="NCBI Taxonomy" id="2030880"/>
    <lineage>
        <taxon>Bacteria</taxon>
        <taxon>Pseudomonadati</taxon>
        <taxon>Pseudomonadota</taxon>
        <taxon>Gammaproteobacteria</taxon>
        <taxon>SAR86 cluster</taxon>
    </lineage>
</organism>
<evidence type="ECO:0000259" key="12">
    <source>
        <dbReference type="Pfam" id="PF13288"/>
    </source>
</evidence>
<feature type="binding site" evidence="9">
    <location>
        <position position="19"/>
    </location>
    <ligand>
        <name>NADPH</name>
        <dbReference type="ChEBI" id="CHEBI:57783"/>
    </ligand>
</feature>
<dbReference type="UniPathway" id="UPA00056">
    <property type="reaction ID" value="UER00092"/>
</dbReference>
<evidence type="ECO:0000256" key="8">
    <source>
        <dbReference type="ARBA" id="ARBA00048543"/>
    </source>
</evidence>
<dbReference type="InterPro" id="IPR036291">
    <property type="entry name" value="NAD(P)-bd_dom_sf"/>
</dbReference>
<evidence type="ECO:0000256" key="6">
    <source>
        <dbReference type="ARBA" id="ARBA00023211"/>
    </source>
</evidence>
<feature type="binding site" evidence="9">
    <location>
        <position position="158"/>
    </location>
    <ligand>
        <name>Mn(2+)</name>
        <dbReference type="ChEBI" id="CHEBI:29035"/>
    </ligand>
</feature>
<dbReference type="GO" id="GO:0016853">
    <property type="term" value="F:isomerase activity"/>
    <property type="evidence" value="ECO:0007669"/>
    <property type="project" value="UniProtKB-KW"/>
</dbReference>
<dbReference type="GO" id="GO:0030145">
    <property type="term" value="F:manganese ion binding"/>
    <property type="evidence" value="ECO:0007669"/>
    <property type="project" value="TreeGrafter"/>
</dbReference>
<dbReference type="EMBL" id="NVWI01000009">
    <property type="protein sequence ID" value="PCJ40390.1"/>
    <property type="molecule type" value="Genomic_DNA"/>
</dbReference>
<dbReference type="InterPro" id="IPR003821">
    <property type="entry name" value="DXP_reductoisomerase"/>
</dbReference>
<dbReference type="Gene3D" id="1.10.1740.10">
    <property type="match status" value="1"/>
</dbReference>
<evidence type="ECO:0000256" key="7">
    <source>
        <dbReference type="ARBA" id="ARBA00023229"/>
    </source>
</evidence>
<sequence length="399" mass="42904">MSFNDHKQKVCILGSTGSIGVNTLNVIETNSELYEVFALTAKSQVDKLFKQCVKFQPAFAVMLDSAAAVQLKNKLLDAGSTTEVLQGMEGLTFVAGHEQSDCVMAAIVGGAGLLPTLRAAEAGKKVLLANKEALVMAGRLFMQLAEQSGAQIIPIDSEHNAIFQCLPIDEQAKFANQNRQGVEKIILTASGGPFLNSSLTDLQQVTPEQACKHPNWSMGPKISVDSATMLNKALELIEASFLFDLPVEHIEILIHPQSVIHSMVYYRDGSVLAQLGNPDMRTPIAYGLSWPNRIAAGVKTLNLCEVGQLNFQAADADRFPCLALGRAAALAQGSAPIILNAANEVAVAAFLKGEIGFTQIPVIIEESLNVLEYKALDSIEEVLEEDNKARSLAQKLIFG</sequence>
<feature type="domain" description="DXP reductoisomerase C-terminal" evidence="12">
    <location>
        <begin position="275"/>
        <end position="391"/>
    </location>
</feature>
<evidence type="ECO:0000313" key="14">
    <source>
        <dbReference type="Proteomes" id="UP000228987"/>
    </source>
</evidence>
<evidence type="ECO:0000256" key="1">
    <source>
        <dbReference type="ARBA" id="ARBA00005094"/>
    </source>
</evidence>
<feature type="binding site" evidence="9">
    <location>
        <position position="131"/>
    </location>
    <ligand>
        <name>1-deoxy-D-xylulose 5-phosphate</name>
        <dbReference type="ChEBI" id="CHEBI:57792"/>
    </ligand>
</feature>
<dbReference type="FunFam" id="3.40.50.720:FF:000045">
    <property type="entry name" value="1-deoxy-D-xylulose 5-phosphate reductoisomerase"/>
    <property type="match status" value="1"/>
</dbReference>
<dbReference type="GO" id="GO:0070402">
    <property type="term" value="F:NADPH binding"/>
    <property type="evidence" value="ECO:0007669"/>
    <property type="project" value="InterPro"/>
</dbReference>
<dbReference type="InterPro" id="IPR036169">
    <property type="entry name" value="DXPR_C_sf"/>
</dbReference>
<dbReference type="SUPFAM" id="SSF69055">
    <property type="entry name" value="1-deoxy-D-xylulose-5-phosphate reductoisomerase, C-terminal domain"/>
    <property type="match status" value="1"/>
</dbReference>
<dbReference type="Pfam" id="PF08436">
    <property type="entry name" value="DXP_redisom_C"/>
    <property type="match status" value="1"/>
</dbReference>
<dbReference type="HAMAP" id="MF_00183">
    <property type="entry name" value="DXP_reductoisom"/>
    <property type="match status" value="1"/>
</dbReference>
<comment type="caution">
    <text evidence="9">Lacks conserved residue(s) required for the propagation of feature annotation.</text>
</comment>
<feature type="binding site" evidence="9">
    <location>
        <position position="190"/>
    </location>
    <ligand>
        <name>1-deoxy-D-xylulose 5-phosphate</name>
        <dbReference type="ChEBI" id="CHEBI:57792"/>
    </ligand>
</feature>
<comment type="similarity">
    <text evidence="2 9">Belongs to the DXR family.</text>
</comment>
<keyword evidence="6 9" id="KW-0464">Manganese</keyword>
<comment type="cofactor">
    <cofactor evidence="9">
        <name>Mg(2+)</name>
        <dbReference type="ChEBI" id="CHEBI:18420"/>
    </cofactor>
    <cofactor evidence="9">
        <name>Mn(2+)</name>
        <dbReference type="ChEBI" id="CHEBI:29035"/>
    </cofactor>
</comment>
<keyword evidence="9" id="KW-0460">Magnesium</keyword>
<feature type="binding site" evidence="9">
    <location>
        <position position="235"/>
    </location>
    <ligand>
        <name>Mn(2+)</name>
        <dbReference type="ChEBI" id="CHEBI:29035"/>
    </ligand>
</feature>
<feature type="binding site" evidence="9">
    <location>
        <position position="226"/>
    </location>
    <ligand>
        <name>1-deoxy-D-xylulose 5-phosphate</name>
        <dbReference type="ChEBI" id="CHEBI:57792"/>
    </ligand>
</feature>
<dbReference type="Pfam" id="PF02670">
    <property type="entry name" value="DXP_reductoisom"/>
    <property type="match status" value="1"/>
</dbReference>
<dbReference type="GO" id="GO:0051484">
    <property type="term" value="P:isopentenyl diphosphate biosynthetic process, methylerythritol 4-phosphate pathway involved in terpenoid biosynthetic process"/>
    <property type="evidence" value="ECO:0007669"/>
    <property type="project" value="UniProtKB-ARBA"/>
</dbReference>
<dbReference type="NCBIfam" id="NF009114">
    <property type="entry name" value="PRK12464.1"/>
    <property type="match status" value="1"/>
</dbReference>